<feature type="active site" description="Nucleophile" evidence="7">
    <location>
        <position position="177"/>
    </location>
</feature>
<dbReference type="GO" id="GO:0071972">
    <property type="term" value="F:peptidoglycan L,D-transpeptidase activity"/>
    <property type="evidence" value="ECO:0007669"/>
    <property type="project" value="TreeGrafter"/>
</dbReference>
<dbReference type="SUPFAM" id="SSF141523">
    <property type="entry name" value="L,D-transpeptidase catalytic domain-like"/>
    <property type="match status" value="1"/>
</dbReference>
<dbReference type="PROSITE" id="PS52029">
    <property type="entry name" value="LD_TPASE"/>
    <property type="match status" value="1"/>
</dbReference>
<dbReference type="GO" id="GO:0008360">
    <property type="term" value="P:regulation of cell shape"/>
    <property type="evidence" value="ECO:0007669"/>
    <property type="project" value="UniProtKB-UniRule"/>
</dbReference>
<dbReference type="GO" id="GO:0016740">
    <property type="term" value="F:transferase activity"/>
    <property type="evidence" value="ECO:0007669"/>
    <property type="project" value="UniProtKB-KW"/>
</dbReference>
<evidence type="ECO:0000256" key="3">
    <source>
        <dbReference type="ARBA" id="ARBA00022679"/>
    </source>
</evidence>
<evidence type="ECO:0000256" key="2">
    <source>
        <dbReference type="ARBA" id="ARBA00005992"/>
    </source>
</evidence>
<dbReference type="InterPro" id="IPR038063">
    <property type="entry name" value="Transpep_catalytic_dom"/>
</dbReference>
<evidence type="ECO:0000256" key="4">
    <source>
        <dbReference type="ARBA" id="ARBA00022960"/>
    </source>
</evidence>
<comment type="pathway">
    <text evidence="1 7">Cell wall biogenesis; peptidoglycan biosynthesis.</text>
</comment>
<evidence type="ECO:0000256" key="6">
    <source>
        <dbReference type="ARBA" id="ARBA00023316"/>
    </source>
</evidence>
<dbReference type="GO" id="GO:0018104">
    <property type="term" value="P:peptidoglycan-protein cross-linking"/>
    <property type="evidence" value="ECO:0007669"/>
    <property type="project" value="TreeGrafter"/>
</dbReference>
<dbReference type="GO" id="GO:0071555">
    <property type="term" value="P:cell wall organization"/>
    <property type="evidence" value="ECO:0007669"/>
    <property type="project" value="UniProtKB-UniRule"/>
</dbReference>
<keyword evidence="6 7" id="KW-0961">Cell wall biogenesis/degradation</keyword>
<feature type="active site" description="Proton donor/acceptor" evidence="7">
    <location>
        <position position="163"/>
    </location>
</feature>
<evidence type="ECO:0000259" key="8">
    <source>
        <dbReference type="PROSITE" id="PS52029"/>
    </source>
</evidence>
<evidence type="ECO:0000256" key="1">
    <source>
        <dbReference type="ARBA" id="ARBA00004752"/>
    </source>
</evidence>
<keyword evidence="5 7" id="KW-0573">Peptidoglycan synthesis</keyword>
<dbReference type="PANTHER" id="PTHR30582">
    <property type="entry name" value="L,D-TRANSPEPTIDASE"/>
    <property type="match status" value="1"/>
</dbReference>
<protein>
    <recommendedName>
        <fullName evidence="8">L,D-TPase catalytic domain-containing protein</fullName>
    </recommendedName>
</protein>
<evidence type="ECO:0000256" key="5">
    <source>
        <dbReference type="ARBA" id="ARBA00022984"/>
    </source>
</evidence>
<organism evidence="9">
    <name type="scientific">Oceaniferula spumae</name>
    <dbReference type="NCBI Taxonomy" id="2979115"/>
    <lineage>
        <taxon>Bacteria</taxon>
        <taxon>Pseudomonadati</taxon>
        <taxon>Verrucomicrobiota</taxon>
        <taxon>Verrucomicrobiia</taxon>
        <taxon>Verrucomicrobiales</taxon>
        <taxon>Verrucomicrobiaceae</taxon>
        <taxon>Oceaniferula</taxon>
    </lineage>
</organism>
<dbReference type="KEGG" id="osu:NT6N_03570"/>
<dbReference type="GO" id="GO:0005576">
    <property type="term" value="C:extracellular region"/>
    <property type="evidence" value="ECO:0007669"/>
    <property type="project" value="TreeGrafter"/>
</dbReference>
<dbReference type="EMBL" id="AP026866">
    <property type="protein sequence ID" value="BDS05317.1"/>
    <property type="molecule type" value="Genomic_DNA"/>
</dbReference>
<reference evidence="9" key="1">
    <citation type="submission" date="2024-07" db="EMBL/GenBank/DDBJ databases">
        <title>Complete genome sequence of Verrucomicrobiaceae bacterium NT6N.</title>
        <authorList>
            <person name="Huang C."/>
            <person name="Takami H."/>
            <person name="Hamasaki K."/>
        </authorList>
    </citation>
    <scope>NUCLEOTIDE SEQUENCE</scope>
    <source>
        <strain evidence="9">NT6N</strain>
    </source>
</reference>
<gene>
    <name evidence="9" type="ORF">NT6N_03570</name>
</gene>
<keyword evidence="3" id="KW-0808">Transferase</keyword>
<feature type="domain" description="L,D-TPase catalytic" evidence="8">
    <location>
        <begin position="64"/>
        <end position="201"/>
    </location>
</feature>
<keyword evidence="4 7" id="KW-0133">Cell shape</keyword>
<dbReference type="PANTHER" id="PTHR30582:SF2">
    <property type="entry name" value="L,D-TRANSPEPTIDASE YCIB-RELATED"/>
    <property type="match status" value="1"/>
</dbReference>
<evidence type="ECO:0000313" key="9">
    <source>
        <dbReference type="EMBL" id="BDS05317.1"/>
    </source>
</evidence>
<dbReference type="Pfam" id="PF03734">
    <property type="entry name" value="YkuD"/>
    <property type="match status" value="1"/>
</dbReference>
<dbReference type="Gene3D" id="2.40.440.10">
    <property type="entry name" value="L,D-transpeptidase catalytic domain-like"/>
    <property type="match status" value="1"/>
</dbReference>
<comment type="similarity">
    <text evidence="2">Belongs to the YkuD family.</text>
</comment>
<proteinExistence type="inferred from homology"/>
<accession>A0AAT9FH68</accession>
<dbReference type="CDD" id="cd16913">
    <property type="entry name" value="YkuD_like"/>
    <property type="match status" value="1"/>
</dbReference>
<evidence type="ECO:0000256" key="7">
    <source>
        <dbReference type="PROSITE-ProRule" id="PRU01373"/>
    </source>
</evidence>
<dbReference type="PROSITE" id="PS51257">
    <property type="entry name" value="PROKAR_LIPOPROTEIN"/>
    <property type="match status" value="1"/>
</dbReference>
<dbReference type="AlphaFoldDB" id="A0AAT9FH68"/>
<dbReference type="InterPro" id="IPR005490">
    <property type="entry name" value="LD_TPept_cat_dom"/>
</dbReference>
<sequence>MRSAFQRLGYISVLCAASVSLVSCSSSSLSQQKHAQFCQRHDYHSSLEVYRDEALLQQANGSNTRVRIDISDQRAQLLVGDKQEVAMDLPCCTGKAGKRTPVGTYPIKKKIAAKRSNIFGSLYKNGRQVHRGDRRKYRGSYDRFVGSSLPYWMRLTDSGIGMHYSAYVHRHPGSNGCVRMPREAVRTIFAKTLVGTPVDIVH</sequence>
<dbReference type="InterPro" id="IPR050979">
    <property type="entry name" value="LD-transpeptidase"/>
</dbReference>
<name>A0AAT9FH68_9BACT</name>